<evidence type="ECO:0000313" key="2">
    <source>
        <dbReference type="EMBL" id="KAK9873933.1"/>
    </source>
</evidence>
<name>A0AAW1TZS8_9CUCU</name>
<dbReference type="EMBL" id="JARQZJ010000031">
    <property type="protein sequence ID" value="KAK9873933.1"/>
    <property type="molecule type" value="Genomic_DNA"/>
</dbReference>
<organism evidence="2 3">
    <name type="scientific">Henosepilachna vigintioctopunctata</name>
    <dbReference type="NCBI Taxonomy" id="420089"/>
    <lineage>
        <taxon>Eukaryota</taxon>
        <taxon>Metazoa</taxon>
        <taxon>Ecdysozoa</taxon>
        <taxon>Arthropoda</taxon>
        <taxon>Hexapoda</taxon>
        <taxon>Insecta</taxon>
        <taxon>Pterygota</taxon>
        <taxon>Neoptera</taxon>
        <taxon>Endopterygota</taxon>
        <taxon>Coleoptera</taxon>
        <taxon>Polyphaga</taxon>
        <taxon>Cucujiformia</taxon>
        <taxon>Coccinelloidea</taxon>
        <taxon>Coccinellidae</taxon>
        <taxon>Epilachninae</taxon>
        <taxon>Epilachnini</taxon>
        <taxon>Henosepilachna</taxon>
    </lineage>
</organism>
<evidence type="ECO:0000256" key="1">
    <source>
        <dbReference type="SAM" id="MobiDB-lite"/>
    </source>
</evidence>
<protein>
    <submittedName>
        <fullName evidence="2">Uncharacterized protein</fullName>
    </submittedName>
</protein>
<reference evidence="2 3" key="1">
    <citation type="submission" date="2023-03" db="EMBL/GenBank/DDBJ databases">
        <title>Genome insight into feeding habits of ladybird beetles.</title>
        <authorList>
            <person name="Li H.-S."/>
            <person name="Huang Y.-H."/>
            <person name="Pang H."/>
        </authorList>
    </citation>
    <scope>NUCLEOTIDE SEQUENCE [LARGE SCALE GENOMIC DNA]</scope>
    <source>
        <strain evidence="2">SYSU_2023b</strain>
        <tissue evidence="2">Whole body</tissue>
    </source>
</reference>
<keyword evidence="3" id="KW-1185">Reference proteome</keyword>
<dbReference type="AlphaFoldDB" id="A0AAW1TZS8"/>
<evidence type="ECO:0000313" key="3">
    <source>
        <dbReference type="Proteomes" id="UP001431783"/>
    </source>
</evidence>
<gene>
    <name evidence="2" type="ORF">WA026_002287</name>
</gene>
<feature type="compositionally biased region" description="Polar residues" evidence="1">
    <location>
        <begin position="1"/>
        <end position="20"/>
    </location>
</feature>
<accession>A0AAW1TZS8</accession>
<comment type="caution">
    <text evidence="2">The sequence shown here is derived from an EMBL/GenBank/DDBJ whole genome shotgun (WGS) entry which is preliminary data.</text>
</comment>
<sequence>MNKNLTNSKLVPTIKANTKVNHNDDTKKVNTKDRIMFGRAVFLPFFNRPIRPRPRIASFMRRTGIAEYHPLHKYCLYRIYRYKKR</sequence>
<proteinExistence type="predicted"/>
<feature type="region of interest" description="Disordered" evidence="1">
    <location>
        <begin position="1"/>
        <end position="26"/>
    </location>
</feature>
<dbReference type="Proteomes" id="UP001431783">
    <property type="component" value="Unassembled WGS sequence"/>
</dbReference>